<evidence type="ECO:0000256" key="7">
    <source>
        <dbReference type="SAM" id="Phobius"/>
    </source>
</evidence>
<keyword evidence="4 7" id="KW-1133">Transmembrane helix</keyword>
<sequence>MGNHALQTNPFVVNGKTVDIHITTRGSDWIFALMAITGTVFLCILGASFMKPVKNRFFFYTLAIPAFVAMVVNFSIASNLGWTPIDVEWRRTDDEVAGINRQIWYVRYIGWFLIWPILTVAILLTSVVPTLYILWTCFLTASMAVLATVGALVRSDYKWAYYVFWLFAWLLVGYHLIWLPRKYANTLGLDVFRIHNVSSGLLWALFGLYPICWGVSEGGNVIPPDSELIYYGVLDFVLIPVLSGYFLWAHWNIDPARLGLTMRTYEDPLPGTLVQHEKQTGPAPAAGVTNGAPAAAPVTEPATV</sequence>
<dbReference type="AlphaFoldDB" id="A0A0D2EWQ6"/>
<dbReference type="Gene3D" id="1.20.1070.10">
    <property type="entry name" value="Rhodopsin 7-helix transmembrane proteins"/>
    <property type="match status" value="1"/>
</dbReference>
<comment type="similarity">
    <text evidence="2">Belongs to the archaeal/bacterial/fungal opsin family.</text>
</comment>
<evidence type="ECO:0000256" key="6">
    <source>
        <dbReference type="SAM" id="MobiDB-lite"/>
    </source>
</evidence>
<dbReference type="HOGENOM" id="CLU_054785_2_1_1"/>
<name>A0A0D2EWQ6_9EURO</name>
<feature type="compositionally biased region" description="Low complexity" evidence="6">
    <location>
        <begin position="280"/>
        <end position="304"/>
    </location>
</feature>
<protein>
    <submittedName>
        <fullName evidence="8">Uncharacterized protein</fullName>
    </submittedName>
</protein>
<dbReference type="CDD" id="cd15239">
    <property type="entry name" value="7tm_YRO2_fungal-like"/>
    <property type="match status" value="1"/>
</dbReference>
<dbReference type="GeneID" id="25325565"/>
<keyword evidence="3 7" id="KW-0812">Transmembrane</keyword>
<comment type="subcellular location">
    <subcellularLocation>
        <location evidence="1">Membrane</location>
        <topology evidence="1">Multi-pass membrane protein</topology>
    </subcellularLocation>
</comment>
<feature type="transmembrane region" description="Helical" evidence="7">
    <location>
        <begin position="159"/>
        <end position="179"/>
    </location>
</feature>
<evidence type="ECO:0000256" key="5">
    <source>
        <dbReference type="ARBA" id="ARBA00023136"/>
    </source>
</evidence>
<feature type="transmembrane region" description="Helical" evidence="7">
    <location>
        <begin position="102"/>
        <end position="124"/>
    </location>
</feature>
<accession>A0A0D2EWQ6</accession>
<dbReference type="RefSeq" id="XP_013319774.1">
    <property type="nucleotide sequence ID" value="XM_013464320.1"/>
</dbReference>
<evidence type="ECO:0000313" key="9">
    <source>
        <dbReference type="Proteomes" id="UP000054342"/>
    </source>
</evidence>
<dbReference type="SMART" id="SM01021">
    <property type="entry name" value="Bac_rhodopsin"/>
    <property type="match status" value="1"/>
</dbReference>
<dbReference type="Proteomes" id="UP000054342">
    <property type="component" value="Unassembled WGS sequence"/>
</dbReference>
<dbReference type="InterPro" id="IPR001425">
    <property type="entry name" value="Arc/bac/fun_rhodopsins"/>
</dbReference>
<organism evidence="8 9">
    <name type="scientific">Exophiala xenobiotica</name>
    <dbReference type="NCBI Taxonomy" id="348802"/>
    <lineage>
        <taxon>Eukaryota</taxon>
        <taxon>Fungi</taxon>
        <taxon>Dikarya</taxon>
        <taxon>Ascomycota</taxon>
        <taxon>Pezizomycotina</taxon>
        <taxon>Eurotiomycetes</taxon>
        <taxon>Chaetothyriomycetidae</taxon>
        <taxon>Chaetothyriales</taxon>
        <taxon>Herpotrichiellaceae</taxon>
        <taxon>Exophiala</taxon>
    </lineage>
</organism>
<dbReference type="PANTHER" id="PTHR28286">
    <property type="match status" value="1"/>
</dbReference>
<dbReference type="GO" id="GO:0005886">
    <property type="term" value="C:plasma membrane"/>
    <property type="evidence" value="ECO:0007669"/>
    <property type="project" value="TreeGrafter"/>
</dbReference>
<evidence type="ECO:0000256" key="4">
    <source>
        <dbReference type="ARBA" id="ARBA00022989"/>
    </source>
</evidence>
<evidence type="ECO:0000256" key="3">
    <source>
        <dbReference type="ARBA" id="ARBA00022692"/>
    </source>
</evidence>
<dbReference type="PANTHER" id="PTHR28286:SF1">
    <property type="entry name" value="30 KDA HEAT SHOCK PROTEIN-RELATED"/>
    <property type="match status" value="1"/>
</dbReference>
<dbReference type="InterPro" id="IPR043476">
    <property type="entry name" value="Yro2-like_7TM"/>
</dbReference>
<feature type="transmembrane region" description="Helical" evidence="7">
    <location>
        <begin position="200"/>
        <end position="216"/>
    </location>
</feature>
<keyword evidence="5 7" id="KW-0472">Membrane</keyword>
<dbReference type="GO" id="GO:0005783">
    <property type="term" value="C:endoplasmic reticulum"/>
    <property type="evidence" value="ECO:0007669"/>
    <property type="project" value="TreeGrafter"/>
</dbReference>
<dbReference type="SUPFAM" id="SSF81321">
    <property type="entry name" value="Family A G protein-coupled receptor-like"/>
    <property type="match status" value="1"/>
</dbReference>
<proteinExistence type="inferred from homology"/>
<feature type="region of interest" description="Disordered" evidence="6">
    <location>
        <begin position="273"/>
        <end position="304"/>
    </location>
</feature>
<evidence type="ECO:0000313" key="8">
    <source>
        <dbReference type="EMBL" id="KIW59190.1"/>
    </source>
</evidence>
<evidence type="ECO:0000256" key="2">
    <source>
        <dbReference type="ARBA" id="ARBA00008130"/>
    </source>
</evidence>
<gene>
    <name evidence="8" type="ORF">PV05_03657</name>
</gene>
<dbReference type="OrthoDB" id="536545at2759"/>
<keyword evidence="9" id="KW-1185">Reference proteome</keyword>
<feature type="transmembrane region" description="Helical" evidence="7">
    <location>
        <begin position="228"/>
        <end position="248"/>
    </location>
</feature>
<reference evidence="8 9" key="1">
    <citation type="submission" date="2015-01" db="EMBL/GenBank/DDBJ databases">
        <title>The Genome Sequence of Exophiala xenobiotica CBS118157.</title>
        <authorList>
            <consortium name="The Broad Institute Genomics Platform"/>
            <person name="Cuomo C."/>
            <person name="de Hoog S."/>
            <person name="Gorbushina A."/>
            <person name="Stielow B."/>
            <person name="Teixiera M."/>
            <person name="Abouelleil A."/>
            <person name="Chapman S.B."/>
            <person name="Priest M."/>
            <person name="Young S.K."/>
            <person name="Wortman J."/>
            <person name="Nusbaum C."/>
            <person name="Birren B."/>
        </authorList>
    </citation>
    <scope>NUCLEOTIDE SEQUENCE [LARGE SCALE GENOMIC DNA]</scope>
    <source>
        <strain evidence="8 9">CBS 118157</strain>
    </source>
</reference>
<feature type="transmembrane region" description="Helical" evidence="7">
    <location>
        <begin position="29"/>
        <end position="50"/>
    </location>
</feature>
<feature type="transmembrane region" description="Helical" evidence="7">
    <location>
        <begin position="131"/>
        <end position="153"/>
    </location>
</feature>
<evidence type="ECO:0000256" key="1">
    <source>
        <dbReference type="ARBA" id="ARBA00004141"/>
    </source>
</evidence>
<feature type="transmembrane region" description="Helical" evidence="7">
    <location>
        <begin position="57"/>
        <end position="82"/>
    </location>
</feature>
<dbReference type="EMBL" id="KN847318">
    <property type="protein sequence ID" value="KIW59190.1"/>
    <property type="molecule type" value="Genomic_DNA"/>
</dbReference>